<feature type="transmembrane region" description="Helical" evidence="1">
    <location>
        <begin position="27"/>
        <end position="52"/>
    </location>
</feature>
<proteinExistence type="predicted"/>
<evidence type="ECO:0000256" key="1">
    <source>
        <dbReference type="SAM" id="Phobius"/>
    </source>
</evidence>
<gene>
    <name evidence="2" type="ORF">NGM29_20030</name>
</gene>
<keyword evidence="1" id="KW-1133">Transmembrane helix</keyword>
<protein>
    <submittedName>
        <fullName evidence="2">Uncharacterized protein</fullName>
    </submittedName>
</protein>
<organism evidence="2 3">
    <name type="scientific">Natronosalvus rutilus</name>
    <dbReference type="NCBI Taxonomy" id="2953753"/>
    <lineage>
        <taxon>Archaea</taxon>
        <taxon>Methanobacteriati</taxon>
        <taxon>Methanobacteriota</taxon>
        <taxon>Stenosarchaea group</taxon>
        <taxon>Halobacteria</taxon>
        <taxon>Halobacteriales</taxon>
        <taxon>Natrialbaceae</taxon>
        <taxon>Natronosalvus</taxon>
    </lineage>
</organism>
<keyword evidence="1" id="KW-0812">Transmembrane</keyword>
<geneLocation type="plasmid" evidence="2 3">
    <name>unnamed2</name>
</geneLocation>
<keyword evidence="2" id="KW-0614">Plasmid</keyword>
<keyword evidence="3" id="KW-1185">Reference proteome</keyword>
<reference evidence="2" key="1">
    <citation type="submission" date="2022-06" db="EMBL/GenBank/DDBJ databases">
        <title>Diverse halophilic archaea isolated from saline environments.</title>
        <authorList>
            <person name="Cui H.-L."/>
        </authorList>
    </citation>
    <scope>NUCLEOTIDE SEQUENCE</scope>
    <source>
        <strain evidence="2">WLHS1</strain>
        <plasmid evidence="2">unnamed2</plasmid>
    </source>
</reference>
<name>A0A9E7NFI7_9EURY</name>
<sequence>MNEPEPDGIELPDAELRFDLGEYEETVLSLILLVRGLTAIALILTLLIWTLITANSVFGSRPVTYLFGWLPAIFVMGATVYLLGKLYE</sequence>
<feature type="transmembrane region" description="Helical" evidence="1">
    <location>
        <begin position="64"/>
        <end position="84"/>
    </location>
</feature>
<dbReference type="KEGG" id="sawl:NGM29_20030"/>
<dbReference type="Proteomes" id="UP001056855">
    <property type="component" value="Plasmid unnamed2"/>
</dbReference>
<accession>A0A9E7NFI7</accession>
<evidence type="ECO:0000313" key="2">
    <source>
        <dbReference type="EMBL" id="UTF55893.1"/>
    </source>
</evidence>
<keyword evidence="1" id="KW-0472">Membrane</keyword>
<dbReference type="RefSeq" id="WP_254161378.1">
    <property type="nucleotide sequence ID" value="NZ_CP100357.1"/>
</dbReference>
<dbReference type="GeneID" id="73292386"/>
<dbReference type="EMBL" id="CP100357">
    <property type="protein sequence ID" value="UTF55893.1"/>
    <property type="molecule type" value="Genomic_DNA"/>
</dbReference>
<evidence type="ECO:0000313" key="3">
    <source>
        <dbReference type="Proteomes" id="UP001056855"/>
    </source>
</evidence>
<dbReference type="AlphaFoldDB" id="A0A9E7NFI7"/>